<dbReference type="PANTHER" id="PTHR21337:SF0">
    <property type="entry name" value="PHOSPHO-2-DEHYDRO-3-DEOXYHEPTONATE ALDOLASE"/>
    <property type="match status" value="1"/>
</dbReference>
<dbReference type="SUPFAM" id="SSF51569">
    <property type="entry name" value="Aldolase"/>
    <property type="match status" value="1"/>
</dbReference>
<accession>A0ABV9DQR2</accession>
<evidence type="ECO:0000256" key="2">
    <source>
        <dbReference type="ARBA" id="ARBA00022679"/>
    </source>
</evidence>
<proteinExistence type="inferred from homology"/>
<organism evidence="5 6">
    <name type="scientific">Nocardiopsis mangrovi</name>
    <dbReference type="NCBI Taxonomy" id="1179818"/>
    <lineage>
        <taxon>Bacteria</taxon>
        <taxon>Bacillati</taxon>
        <taxon>Actinomycetota</taxon>
        <taxon>Actinomycetes</taxon>
        <taxon>Streptosporangiales</taxon>
        <taxon>Nocardiopsidaceae</taxon>
        <taxon>Nocardiopsis</taxon>
    </lineage>
</organism>
<protein>
    <recommendedName>
        <fullName evidence="3">Phospho-2-dehydro-3-deoxyheptonate aldolase</fullName>
        <ecNumber evidence="3">2.5.1.54</ecNumber>
    </recommendedName>
</protein>
<keyword evidence="6" id="KW-1185">Reference proteome</keyword>
<evidence type="ECO:0000313" key="6">
    <source>
        <dbReference type="Proteomes" id="UP001595923"/>
    </source>
</evidence>
<dbReference type="PANTHER" id="PTHR21337">
    <property type="entry name" value="PHOSPHO-2-DEHYDRO-3-DEOXYHEPTONATE ALDOLASE 1, 2"/>
    <property type="match status" value="1"/>
</dbReference>
<dbReference type="RefSeq" id="WP_378571567.1">
    <property type="nucleotide sequence ID" value="NZ_JBHSFQ010000002.1"/>
</dbReference>
<evidence type="ECO:0000256" key="4">
    <source>
        <dbReference type="SAM" id="MobiDB-lite"/>
    </source>
</evidence>
<keyword evidence="2 3" id="KW-0808">Transferase</keyword>
<evidence type="ECO:0000256" key="1">
    <source>
        <dbReference type="ARBA" id="ARBA00008911"/>
    </source>
</evidence>
<dbReference type="GO" id="GO:0003849">
    <property type="term" value="F:3-deoxy-7-phosphoheptulonate synthase activity"/>
    <property type="evidence" value="ECO:0007669"/>
    <property type="project" value="UniProtKB-EC"/>
</dbReference>
<comment type="similarity">
    <text evidence="1 3">Belongs to the class-II DAHP synthase family.</text>
</comment>
<reference evidence="6" key="1">
    <citation type="journal article" date="2019" name="Int. J. Syst. Evol. Microbiol.">
        <title>The Global Catalogue of Microorganisms (GCM) 10K type strain sequencing project: providing services to taxonomists for standard genome sequencing and annotation.</title>
        <authorList>
            <consortium name="The Broad Institute Genomics Platform"/>
            <consortium name="The Broad Institute Genome Sequencing Center for Infectious Disease"/>
            <person name="Wu L."/>
            <person name="Ma J."/>
        </authorList>
    </citation>
    <scope>NUCLEOTIDE SEQUENCE [LARGE SCALE GENOMIC DNA]</scope>
    <source>
        <strain evidence="6">XZYJ18</strain>
    </source>
</reference>
<comment type="catalytic activity">
    <reaction evidence="3">
        <text>D-erythrose 4-phosphate + phosphoenolpyruvate + H2O = 7-phospho-2-dehydro-3-deoxy-D-arabino-heptonate + phosphate</text>
        <dbReference type="Rhea" id="RHEA:14717"/>
        <dbReference type="ChEBI" id="CHEBI:15377"/>
        <dbReference type="ChEBI" id="CHEBI:16897"/>
        <dbReference type="ChEBI" id="CHEBI:43474"/>
        <dbReference type="ChEBI" id="CHEBI:58394"/>
        <dbReference type="ChEBI" id="CHEBI:58702"/>
        <dbReference type="EC" id="2.5.1.54"/>
    </reaction>
</comment>
<dbReference type="EC" id="2.5.1.54" evidence="3"/>
<feature type="region of interest" description="Disordered" evidence="4">
    <location>
        <begin position="1"/>
        <end position="24"/>
    </location>
</feature>
<feature type="compositionally biased region" description="Basic and acidic residues" evidence="4">
    <location>
        <begin position="140"/>
        <end position="151"/>
    </location>
</feature>
<gene>
    <name evidence="5" type="ORF">ACFO4E_03800</name>
</gene>
<dbReference type="Proteomes" id="UP001595923">
    <property type="component" value="Unassembled WGS sequence"/>
</dbReference>
<dbReference type="InterPro" id="IPR002480">
    <property type="entry name" value="DAHP_synth_2"/>
</dbReference>
<dbReference type="Gene3D" id="3.20.20.70">
    <property type="entry name" value="Aldolase class I"/>
    <property type="match status" value="1"/>
</dbReference>
<feature type="region of interest" description="Disordered" evidence="4">
    <location>
        <begin position="130"/>
        <end position="151"/>
    </location>
</feature>
<keyword evidence="3" id="KW-0057">Aromatic amino acid biosynthesis</keyword>
<evidence type="ECO:0000256" key="3">
    <source>
        <dbReference type="RuleBase" id="RU363071"/>
    </source>
</evidence>
<dbReference type="Pfam" id="PF01474">
    <property type="entry name" value="DAHP_synth_2"/>
    <property type="match status" value="2"/>
</dbReference>
<comment type="caution">
    <text evidence="5">The sequence shown here is derived from an EMBL/GenBank/DDBJ whole genome shotgun (WGS) entry which is preliminary data.</text>
</comment>
<sequence length="388" mass="42171">MHTDPLDTPAPAAPQQPDWADDPALPAVRRWLTNAPPLVRVGDTDRLRELLARVAAGEAQVVLAGDCSEDPAESGARDVAAKAALLDLLAGTLGLTTRKPVIRAGRIAGQFAKPRSRSFEVVNGRRLPSYRGHMVNSPEPDPRERRPDPHRMRSGYLAARSVMQHLGWTDGTAGGHGAPVWTAHEALLLDYELPMLRRTGGRTLLASTHWPWLGERTRDADGEHAALLARAANPVACKIGPSTRPEEVRGLCRRLDPDRVPGRLTLVARMGAGTVTERLPPLVEAVRRLGHDVVWLCDPMHGNTVSTPSGLKTRFIQDITREVREFQSSVRCAGGVPGGLHLETTPEWVTECVPDRCHVDQVTGKYTSHCDPRLNPEQAAAVAAAWSA</sequence>
<comment type="pathway">
    <text evidence="3">Metabolic intermediate biosynthesis; chorismate biosynthesis; chorismate from D-erythrose 4-phosphate and phosphoenolpyruvate: step 1/7.</text>
</comment>
<dbReference type="InterPro" id="IPR013785">
    <property type="entry name" value="Aldolase_TIM"/>
</dbReference>
<keyword evidence="3" id="KW-0028">Amino-acid biosynthesis</keyword>
<dbReference type="EMBL" id="JBHSFQ010000002">
    <property type="protein sequence ID" value="MFC4560977.1"/>
    <property type="molecule type" value="Genomic_DNA"/>
</dbReference>
<name>A0ABV9DQR2_9ACTN</name>
<evidence type="ECO:0000313" key="5">
    <source>
        <dbReference type="EMBL" id="MFC4560977.1"/>
    </source>
</evidence>